<evidence type="ECO:0000256" key="9">
    <source>
        <dbReference type="ARBA" id="ARBA00023163"/>
    </source>
</evidence>
<name>A0ABQ9M4J7_HEVBR</name>
<organism evidence="14 15">
    <name type="scientific">Hevea brasiliensis</name>
    <name type="common">Para rubber tree</name>
    <name type="synonym">Siphonia brasiliensis</name>
    <dbReference type="NCBI Taxonomy" id="3981"/>
    <lineage>
        <taxon>Eukaryota</taxon>
        <taxon>Viridiplantae</taxon>
        <taxon>Streptophyta</taxon>
        <taxon>Embryophyta</taxon>
        <taxon>Tracheophyta</taxon>
        <taxon>Spermatophyta</taxon>
        <taxon>Magnoliopsida</taxon>
        <taxon>eudicotyledons</taxon>
        <taxon>Gunneridae</taxon>
        <taxon>Pentapetalae</taxon>
        <taxon>rosids</taxon>
        <taxon>fabids</taxon>
        <taxon>Malpighiales</taxon>
        <taxon>Euphorbiaceae</taxon>
        <taxon>Crotonoideae</taxon>
        <taxon>Micrandreae</taxon>
        <taxon>Hevea</taxon>
    </lineage>
</organism>
<dbReference type="PROSITE" id="PS51005">
    <property type="entry name" value="NAC"/>
    <property type="match status" value="1"/>
</dbReference>
<dbReference type="PANTHER" id="PTHR31744">
    <property type="entry name" value="PROTEIN CUP-SHAPED COTYLEDON 2-RELATED"/>
    <property type="match status" value="1"/>
</dbReference>
<keyword evidence="9" id="KW-0804">Transcription</keyword>
<evidence type="ECO:0000256" key="2">
    <source>
        <dbReference type="ARBA" id="ARBA00004167"/>
    </source>
</evidence>
<keyword evidence="4 12" id="KW-1133">Transmembrane helix</keyword>
<evidence type="ECO:0000256" key="5">
    <source>
        <dbReference type="ARBA" id="ARBA00023015"/>
    </source>
</evidence>
<proteinExistence type="predicted"/>
<feature type="region of interest" description="Disordered" evidence="11">
    <location>
        <begin position="164"/>
        <end position="199"/>
    </location>
</feature>
<evidence type="ECO:0000313" key="14">
    <source>
        <dbReference type="EMBL" id="KAJ9174365.1"/>
    </source>
</evidence>
<evidence type="ECO:0000256" key="10">
    <source>
        <dbReference type="ARBA" id="ARBA00023242"/>
    </source>
</evidence>
<keyword evidence="8" id="KW-0010">Activator</keyword>
<dbReference type="EMBL" id="JARPOI010000009">
    <property type="protein sequence ID" value="KAJ9174365.1"/>
    <property type="molecule type" value="Genomic_DNA"/>
</dbReference>
<keyword evidence="7 12" id="KW-0472">Membrane</keyword>
<evidence type="ECO:0000256" key="11">
    <source>
        <dbReference type="SAM" id="MobiDB-lite"/>
    </source>
</evidence>
<keyword evidence="5" id="KW-0805">Transcription regulation</keyword>
<dbReference type="PANTHER" id="PTHR31744:SF216">
    <property type="entry name" value="NAC TRANSCRIPTION FACTOR"/>
    <property type="match status" value="1"/>
</dbReference>
<evidence type="ECO:0000256" key="12">
    <source>
        <dbReference type="SAM" id="Phobius"/>
    </source>
</evidence>
<feature type="domain" description="NAC" evidence="13">
    <location>
        <begin position="9"/>
        <end position="159"/>
    </location>
</feature>
<evidence type="ECO:0000256" key="7">
    <source>
        <dbReference type="ARBA" id="ARBA00023136"/>
    </source>
</evidence>
<evidence type="ECO:0000256" key="4">
    <source>
        <dbReference type="ARBA" id="ARBA00022989"/>
    </source>
</evidence>
<evidence type="ECO:0000256" key="1">
    <source>
        <dbReference type="ARBA" id="ARBA00004123"/>
    </source>
</evidence>
<evidence type="ECO:0000259" key="13">
    <source>
        <dbReference type="PROSITE" id="PS51005"/>
    </source>
</evidence>
<dbReference type="Gene3D" id="2.170.150.80">
    <property type="entry name" value="NAC domain"/>
    <property type="match status" value="1"/>
</dbReference>
<gene>
    <name evidence="14" type="ORF">P3X46_017393</name>
</gene>
<dbReference type="SUPFAM" id="SSF101941">
    <property type="entry name" value="NAC domain"/>
    <property type="match status" value="1"/>
</dbReference>
<keyword evidence="6" id="KW-0238">DNA-binding</keyword>
<comment type="caution">
    <text evidence="14">The sequence shown here is derived from an EMBL/GenBank/DDBJ whole genome shotgun (WGS) entry which is preliminary data.</text>
</comment>
<reference evidence="14" key="1">
    <citation type="journal article" date="2023" name="Plant Biotechnol. J.">
        <title>Chromosome-level wild Hevea brasiliensis genome provides new tools for genomic-assisted breeding and valuable loci to elevate rubber yield.</title>
        <authorList>
            <person name="Cheng H."/>
            <person name="Song X."/>
            <person name="Hu Y."/>
            <person name="Wu T."/>
            <person name="Yang Q."/>
            <person name="An Z."/>
            <person name="Feng S."/>
            <person name="Deng Z."/>
            <person name="Wu W."/>
            <person name="Zeng X."/>
            <person name="Tu M."/>
            <person name="Wang X."/>
            <person name="Huang H."/>
        </authorList>
    </citation>
    <scope>NUCLEOTIDE SEQUENCE</scope>
    <source>
        <strain evidence="14">MT/VB/25A 57/8</strain>
    </source>
</reference>
<evidence type="ECO:0000256" key="6">
    <source>
        <dbReference type="ARBA" id="ARBA00023125"/>
    </source>
</evidence>
<protein>
    <recommendedName>
        <fullName evidence="13">NAC domain-containing protein</fullName>
    </recommendedName>
</protein>
<evidence type="ECO:0000256" key="3">
    <source>
        <dbReference type="ARBA" id="ARBA00022692"/>
    </source>
</evidence>
<dbReference type="Proteomes" id="UP001174677">
    <property type="component" value="Chromosome 9"/>
</dbReference>
<dbReference type="InterPro" id="IPR036093">
    <property type="entry name" value="NAC_dom_sf"/>
</dbReference>
<accession>A0ABQ9M4J7</accession>
<keyword evidence="3 12" id="KW-0812">Transmembrane</keyword>
<dbReference type="Pfam" id="PF02365">
    <property type="entry name" value="NAM"/>
    <property type="match status" value="1"/>
</dbReference>
<feature type="transmembrane region" description="Helical" evidence="12">
    <location>
        <begin position="554"/>
        <end position="573"/>
    </location>
</feature>
<evidence type="ECO:0000313" key="15">
    <source>
        <dbReference type="Proteomes" id="UP001174677"/>
    </source>
</evidence>
<sequence>MAVLSLSSLPLGFRFRPTDEELVKFYLRLKINGNDKDVRVIRELDVCKWEPWDLPDLSIIKTNDQEWFFFCPLDRKYPNGHRLNRATEKGYWKATGKDRKIKSGNNLIGMKKTLVFYTGRAPRGTRTHWVIHEYRATEEDLDGTKPGQSPFVICRLFKKQDDSVEGLNSEEPEATLSSPTAAQSSPEVAESELALPQASPVNGSPFNILPSNECFNACQSGDQTVDAATLEEDTQLEEDLNWFVQPPEPLDDKLFSPLHAQVQAEVGCPYYSIANDWSNCTSGVQSHNGTNEIDAAYVTNFLNDILQQPSEYGCEESDSIKNIALDECPESYTGLVTRTLLEEELQGPVWPEEDIDIKPPLHVETIPEDSRSLIFNHNIVEQHSLHNELYGSQSFASSSAADQLTSFKKIRSHMNQIGSSESVGTGIRIRARNSQNLPNAGSTAMQGLASRRIRLQCKLQVQPLHFGGKLEECKLEHDVLEELKTREKDTAVGDGGCSTKDEHELQTLSPSESYKISEELMPNVGPNKRLRSHASLLKKLQSMFSKASSTGPPIWSIAIFGVVFIVILLLILVSKWHCLIFETA</sequence>
<keyword evidence="15" id="KW-1185">Reference proteome</keyword>
<keyword evidence="10" id="KW-0539">Nucleus</keyword>
<feature type="compositionally biased region" description="Polar residues" evidence="11">
    <location>
        <begin position="175"/>
        <end position="186"/>
    </location>
</feature>
<dbReference type="InterPro" id="IPR003441">
    <property type="entry name" value="NAC-dom"/>
</dbReference>
<evidence type="ECO:0000256" key="8">
    <source>
        <dbReference type="ARBA" id="ARBA00023159"/>
    </source>
</evidence>
<comment type="subcellular location">
    <subcellularLocation>
        <location evidence="2">Membrane</location>
        <topology evidence="2">Single-pass membrane protein</topology>
    </subcellularLocation>
    <subcellularLocation>
        <location evidence="1">Nucleus</location>
    </subcellularLocation>
</comment>